<evidence type="ECO:0000313" key="1">
    <source>
        <dbReference type="EMBL" id="ACL69923.1"/>
    </source>
</evidence>
<reference evidence="1 2" key="1">
    <citation type="journal article" date="2009" name="PLoS ONE">
        <title>Genome analysis of the anaerobic thermohalophilic bacterium Halothermothrix orenii.</title>
        <authorList>
            <person name="Mavromatis K."/>
            <person name="Ivanova N."/>
            <person name="Anderson I."/>
            <person name="Lykidis A."/>
            <person name="Hooper S.D."/>
            <person name="Sun H."/>
            <person name="Kunin V."/>
            <person name="Lapidus A."/>
            <person name="Hugenholtz P."/>
            <person name="Patel B."/>
            <person name="Kyrpides N.C."/>
        </authorList>
    </citation>
    <scope>NUCLEOTIDE SEQUENCE [LARGE SCALE GENOMIC DNA]</scope>
    <source>
        <strain evidence="2">H 168 / OCM 544 / DSM 9562</strain>
    </source>
</reference>
<dbReference type="STRING" id="373903.Hore_11730"/>
<gene>
    <name evidence="1" type="ordered locus">Hore_11730</name>
</gene>
<dbReference type="RefSeq" id="WP_012636108.1">
    <property type="nucleotide sequence ID" value="NC_011899.1"/>
</dbReference>
<dbReference type="AlphaFoldDB" id="B8CXA4"/>
<keyword evidence="2" id="KW-1185">Reference proteome</keyword>
<accession>B8CXA4</accession>
<dbReference type="KEGG" id="hor:Hore_11730"/>
<dbReference type="Proteomes" id="UP000000719">
    <property type="component" value="Chromosome"/>
</dbReference>
<sequence length="54" mass="6323">MTEKDIKPEREKGAPPPDYMPAIFGWMSFEDQEEHAREIVDFVKKLDKKNGKNT</sequence>
<evidence type="ECO:0000313" key="2">
    <source>
        <dbReference type="Proteomes" id="UP000000719"/>
    </source>
</evidence>
<dbReference type="HOGENOM" id="CLU_3044024_0_0_9"/>
<protein>
    <submittedName>
        <fullName evidence="1">Uncharacterized protein</fullName>
    </submittedName>
</protein>
<organism evidence="1 2">
    <name type="scientific">Halothermothrix orenii (strain H 168 / OCM 544 / DSM 9562)</name>
    <dbReference type="NCBI Taxonomy" id="373903"/>
    <lineage>
        <taxon>Bacteria</taxon>
        <taxon>Bacillati</taxon>
        <taxon>Bacillota</taxon>
        <taxon>Clostridia</taxon>
        <taxon>Halanaerobiales</taxon>
        <taxon>Halothermotrichaceae</taxon>
        <taxon>Halothermothrix</taxon>
    </lineage>
</organism>
<name>B8CXA4_HALOH</name>
<proteinExistence type="predicted"/>
<dbReference type="EMBL" id="CP001098">
    <property type="protein sequence ID" value="ACL69923.1"/>
    <property type="molecule type" value="Genomic_DNA"/>
</dbReference>